<proteinExistence type="inferred from homology"/>
<dbReference type="GO" id="GO:0016740">
    <property type="term" value="F:transferase activity"/>
    <property type="evidence" value="ECO:0007669"/>
    <property type="project" value="UniProtKB-KW"/>
</dbReference>
<feature type="domain" description="Aminotransferase class I/classII large" evidence="5">
    <location>
        <begin position="35"/>
        <end position="401"/>
    </location>
</feature>
<dbReference type="PANTHER" id="PTHR13693">
    <property type="entry name" value="CLASS II AMINOTRANSFERASE/8-AMINO-7-OXONONANOATE SYNTHASE"/>
    <property type="match status" value="1"/>
</dbReference>
<evidence type="ECO:0000256" key="4">
    <source>
        <dbReference type="ARBA" id="ARBA00022898"/>
    </source>
</evidence>
<dbReference type="Pfam" id="PF00155">
    <property type="entry name" value="Aminotran_1_2"/>
    <property type="match status" value="1"/>
</dbReference>
<dbReference type="AlphaFoldDB" id="A0A6H0XZU0"/>
<keyword evidence="7" id="KW-1185">Reference proteome</keyword>
<evidence type="ECO:0000313" key="7">
    <source>
        <dbReference type="Proteomes" id="UP000503462"/>
    </source>
</evidence>
<dbReference type="InterPro" id="IPR015422">
    <property type="entry name" value="PyrdxlP-dep_Trfase_small"/>
</dbReference>
<dbReference type="SUPFAM" id="SSF53383">
    <property type="entry name" value="PLP-dependent transferases"/>
    <property type="match status" value="1"/>
</dbReference>
<dbReference type="PANTHER" id="PTHR13693:SF77">
    <property type="entry name" value="8-AMINO-7-OXONONANOATE SYNTHASE"/>
    <property type="match status" value="1"/>
</dbReference>
<dbReference type="InterPro" id="IPR004839">
    <property type="entry name" value="Aminotransferase_I/II_large"/>
</dbReference>
<comment type="similarity">
    <text evidence="2">Belongs to the class-II pyridoxal-phosphate-dependent aminotransferase family. BioF subfamily.</text>
</comment>
<protein>
    <recommendedName>
        <fullName evidence="5">Aminotransferase class I/classII large domain-containing protein</fullName>
    </recommendedName>
</protein>
<dbReference type="InterPro" id="IPR015421">
    <property type="entry name" value="PyrdxlP-dep_Trfase_major"/>
</dbReference>
<name>A0A6H0XZU0_9PEZI</name>
<evidence type="ECO:0000313" key="6">
    <source>
        <dbReference type="EMBL" id="QIX00181.1"/>
    </source>
</evidence>
<dbReference type="GO" id="GO:0009102">
    <property type="term" value="P:biotin biosynthetic process"/>
    <property type="evidence" value="ECO:0007669"/>
    <property type="project" value="TreeGrafter"/>
</dbReference>
<dbReference type="Gene3D" id="3.90.1150.10">
    <property type="entry name" value="Aspartate Aminotransferase, domain 1"/>
    <property type="match status" value="1"/>
</dbReference>
<dbReference type="GO" id="GO:0030170">
    <property type="term" value="F:pyridoxal phosphate binding"/>
    <property type="evidence" value="ECO:0007669"/>
    <property type="project" value="InterPro"/>
</dbReference>
<dbReference type="Proteomes" id="UP000503462">
    <property type="component" value="Chromosome 4"/>
</dbReference>
<dbReference type="InterPro" id="IPR050087">
    <property type="entry name" value="AON_synthase_class-II"/>
</dbReference>
<evidence type="ECO:0000256" key="3">
    <source>
        <dbReference type="ARBA" id="ARBA00022679"/>
    </source>
</evidence>
<comment type="cofactor">
    <cofactor evidence="1">
        <name>pyridoxal 5'-phosphate</name>
        <dbReference type="ChEBI" id="CHEBI:597326"/>
    </cofactor>
</comment>
<reference evidence="6 7" key="1">
    <citation type="journal article" date="2016" name="Sci. Rep.">
        <title>Peltaster fructicola genome reveals evolution from an invasive phytopathogen to an ectophytic parasite.</title>
        <authorList>
            <person name="Xu C."/>
            <person name="Chen H."/>
            <person name="Gleason M.L."/>
            <person name="Xu J.R."/>
            <person name="Liu H."/>
            <person name="Zhang R."/>
            <person name="Sun G."/>
        </authorList>
    </citation>
    <scope>NUCLEOTIDE SEQUENCE [LARGE SCALE GENOMIC DNA]</scope>
    <source>
        <strain evidence="6 7">LNHT1506</strain>
    </source>
</reference>
<dbReference type="OrthoDB" id="2382073at2759"/>
<dbReference type="EMBL" id="CP051142">
    <property type="protein sequence ID" value="QIX00181.1"/>
    <property type="molecule type" value="Genomic_DNA"/>
</dbReference>
<gene>
    <name evidence="6" type="ORF">AMS68_005698</name>
</gene>
<dbReference type="Gene3D" id="3.40.640.10">
    <property type="entry name" value="Type I PLP-dependent aspartate aminotransferase-like (Major domain)"/>
    <property type="match status" value="1"/>
</dbReference>
<evidence type="ECO:0000259" key="5">
    <source>
        <dbReference type="Pfam" id="PF00155"/>
    </source>
</evidence>
<organism evidence="6 7">
    <name type="scientific">Peltaster fructicola</name>
    <dbReference type="NCBI Taxonomy" id="286661"/>
    <lineage>
        <taxon>Eukaryota</taxon>
        <taxon>Fungi</taxon>
        <taxon>Dikarya</taxon>
        <taxon>Ascomycota</taxon>
        <taxon>Pezizomycotina</taxon>
        <taxon>Dothideomycetes</taxon>
        <taxon>Dothideomycetes incertae sedis</taxon>
        <taxon>Peltaster</taxon>
    </lineage>
</organism>
<keyword evidence="3" id="KW-0808">Transferase</keyword>
<keyword evidence="4" id="KW-0663">Pyridoxal phosphate</keyword>
<evidence type="ECO:0000256" key="1">
    <source>
        <dbReference type="ARBA" id="ARBA00001933"/>
    </source>
</evidence>
<accession>A0A6H0XZU0</accession>
<sequence>MQHKRPSHLEDALTSALARRSSQATIRRLTVNHTNAIDFSSNDFLSLSISAELRRLYLEELQTAPTQGQLGSGGSRLLDGNSTYAERLEQTIAEFHQAESALLCNSGFDANVGIFSCLPQPGDIILYDEFIHASVHDGMRLSRASKCICFAHNDVSALRSVVNQLCLEDAALSTGERSIFVALETVYSMDGDIAPLQEILGALAELLPEGNAHVIVDEAHSTGLFGTCGRGLVHELDLQDRFLIRLHTFGKSLAANGAAILCSPLVREYLINYARPLIYTTFMSYPGLAAIKASYTYMQSGKTELLARSVQHLSTYLHGRLLGMEALSSTHLLRAPPDCPKTPIFAILSSRPKSLATYCQINGLTVRGIVPPTVPIGAERIRICLHAGNTFEQVDKLISVIRAWVVEQLHQEETPARPRL</sequence>
<dbReference type="InterPro" id="IPR015424">
    <property type="entry name" value="PyrdxlP-dep_Trfase"/>
</dbReference>
<evidence type="ECO:0000256" key="2">
    <source>
        <dbReference type="ARBA" id="ARBA00010008"/>
    </source>
</evidence>